<evidence type="ECO:0000313" key="1">
    <source>
        <dbReference type="EMBL" id="CAF4405242.1"/>
    </source>
</evidence>
<sequence length="28" mass="3077">MNSLFIGECPEYCYDRGLCTVSGCQCAI</sequence>
<name>A0A820PLX8_9BILA</name>
<dbReference type="Proteomes" id="UP000663844">
    <property type="component" value="Unassembled WGS sequence"/>
</dbReference>
<organism evidence="1 2">
    <name type="scientific">Adineta steineri</name>
    <dbReference type="NCBI Taxonomy" id="433720"/>
    <lineage>
        <taxon>Eukaryota</taxon>
        <taxon>Metazoa</taxon>
        <taxon>Spiralia</taxon>
        <taxon>Gnathifera</taxon>
        <taxon>Rotifera</taxon>
        <taxon>Eurotatoria</taxon>
        <taxon>Bdelloidea</taxon>
        <taxon>Adinetida</taxon>
        <taxon>Adinetidae</taxon>
        <taxon>Adineta</taxon>
    </lineage>
</organism>
<feature type="non-terminal residue" evidence="1">
    <location>
        <position position="28"/>
    </location>
</feature>
<protein>
    <submittedName>
        <fullName evidence="1">Uncharacterized protein</fullName>
    </submittedName>
</protein>
<gene>
    <name evidence="1" type="ORF">OXD698_LOCUS51697</name>
</gene>
<accession>A0A820PLX8</accession>
<reference evidence="1" key="1">
    <citation type="submission" date="2021-02" db="EMBL/GenBank/DDBJ databases">
        <authorList>
            <person name="Nowell W R."/>
        </authorList>
    </citation>
    <scope>NUCLEOTIDE SEQUENCE</scope>
</reference>
<proteinExistence type="predicted"/>
<evidence type="ECO:0000313" key="2">
    <source>
        <dbReference type="Proteomes" id="UP000663844"/>
    </source>
</evidence>
<dbReference type="AlphaFoldDB" id="A0A820PLX8"/>
<comment type="caution">
    <text evidence="1">The sequence shown here is derived from an EMBL/GenBank/DDBJ whole genome shotgun (WGS) entry which is preliminary data.</text>
</comment>
<feature type="non-terminal residue" evidence="1">
    <location>
        <position position="1"/>
    </location>
</feature>
<dbReference type="EMBL" id="CAJOAZ010026900">
    <property type="protein sequence ID" value="CAF4405242.1"/>
    <property type="molecule type" value="Genomic_DNA"/>
</dbReference>